<dbReference type="GO" id="GO:0003950">
    <property type="term" value="F:NAD+ poly-ADP-ribosyltransferase activity"/>
    <property type="evidence" value="ECO:0000318"/>
    <property type="project" value="GO_Central"/>
</dbReference>
<evidence type="ECO:0000256" key="4">
    <source>
        <dbReference type="ARBA" id="ARBA00023027"/>
    </source>
</evidence>
<accession>F6YBZ2</accession>
<dbReference type="Pfam" id="PF01661">
    <property type="entry name" value="Macro"/>
    <property type="match status" value="1"/>
</dbReference>
<feature type="domain" description="PARP catalytic" evidence="8">
    <location>
        <begin position="192"/>
        <end position="381"/>
    </location>
</feature>
<dbReference type="GO" id="GO:0005737">
    <property type="term" value="C:cytoplasm"/>
    <property type="evidence" value="ECO:0000318"/>
    <property type="project" value="GO_Central"/>
</dbReference>
<protein>
    <recommendedName>
        <fullName evidence="7">Poly [ADP-ribose] polymerase</fullName>
        <shortName evidence="7">PARP</shortName>
        <ecNumber evidence="7">2.4.2.-</ecNumber>
    </recommendedName>
</protein>
<dbReference type="InParanoid" id="F6YBZ2"/>
<dbReference type="GO" id="GO:0010629">
    <property type="term" value="P:negative regulation of gene expression"/>
    <property type="evidence" value="ECO:0000318"/>
    <property type="project" value="GO_Central"/>
</dbReference>
<reference evidence="10" key="4">
    <citation type="submission" date="2025-09" db="UniProtKB">
        <authorList>
            <consortium name="Ensembl"/>
        </authorList>
    </citation>
    <scope>IDENTIFICATION</scope>
</reference>
<dbReference type="Gene3D" id="3.90.228.10">
    <property type="match status" value="1"/>
</dbReference>
<dbReference type="Ensembl" id="ENSCINT00000025092.2">
    <property type="protein sequence ID" value="ENSCINP00000024846.2"/>
    <property type="gene ID" value="ENSCING00000013562.2"/>
</dbReference>
<evidence type="ECO:0000313" key="10">
    <source>
        <dbReference type="Ensembl" id="ENSCINP00000024846.2"/>
    </source>
</evidence>
<dbReference type="GO" id="GO:0005634">
    <property type="term" value="C:nucleus"/>
    <property type="evidence" value="ECO:0000318"/>
    <property type="project" value="GO_Central"/>
</dbReference>
<dbReference type="Gene3D" id="3.40.220.10">
    <property type="entry name" value="Leucine Aminopeptidase, subunit E, domain 1"/>
    <property type="match status" value="1"/>
</dbReference>
<reference evidence="10" key="3">
    <citation type="submission" date="2025-08" db="UniProtKB">
        <authorList>
            <consortium name="Ensembl"/>
        </authorList>
    </citation>
    <scope>IDENTIFICATION</scope>
</reference>
<dbReference type="Pfam" id="PF00644">
    <property type="entry name" value="PARP"/>
    <property type="match status" value="1"/>
</dbReference>
<dbReference type="PANTHER" id="PTHR14453:SF107">
    <property type="entry name" value="POLY [ADP-RIBOSE] POLYMERASE"/>
    <property type="match status" value="1"/>
</dbReference>
<evidence type="ECO:0000313" key="11">
    <source>
        <dbReference type="Proteomes" id="UP000008144"/>
    </source>
</evidence>
<proteinExistence type="inferred from homology"/>
<dbReference type="Proteomes" id="UP000008144">
    <property type="component" value="Chromosome 4"/>
</dbReference>
<keyword evidence="5" id="KW-0539">Nucleus</keyword>
<dbReference type="SUPFAM" id="SSF52949">
    <property type="entry name" value="Macro domain-like"/>
    <property type="match status" value="1"/>
</dbReference>
<dbReference type="InterPro" id="IPR052056">
    <property type="entry name" value="Mono-ARTD/PARP"/>
</dbReference>
<organism evidence="10 11">
    <name type="scientific">Ciona intestinalis</name>
    <name type="common">Transparent sea squirt</name>
    <name type="synonym">Ascidia intestinalis</name>
    <dbReference type="NCBI Taxonomy" id="7719"/>
    <lineage>
        <taxon>Eukaryota</taxon>
        <taxon>Metazoa</taxon>
        <taxon>Chordata</taxon>
        <taxon>Tunicata</taxon>
        <taxon>Ascidiacea</taxon>
        <taxon>Phlebobranchia</taxon>
        <taxon>Cionidae</taxon>
        <taxon>Ciona</taxon>
    </lineage>
</organism>
<dbReference type="InterPro" id="IPR043472">
    <property type="entry name" value="Macro_dom-like"/>
</dbReference>
<dbReference type="PANTHER" id="PTHR14453">
    <property type="entry name" value="PARP/ZINC FINGER CCCH TYPE DOMAIN CONTAINING PROTEIN"/>
    <property type="match status" value="1"/>
</dbReference>
<comment type="similarity">
    <text evidence="6">Belongs to the ARTD/PARP family.</text>
</comment>
<reference evidence="10" key="2">
    <citation type="journal article" date="2008" name="Genome Biol.">
        <title>Improved genome assembly and evidence-based global gene model set for the chordate Ciona intestinalis: new insight into intron and operon populations.</title>
        <authorList>
            <person name="Satou Y."/>
            <person name="Mineta K."/>
            <person name="Ogasawara M."/>
            <person name="Sasakura Y."/>
            <person name="Shoguchi E."/>
            <person name="Ueno K."/>
            <person name="Yamada L."/>
            <person name="Matsumoto J."/>
            <person name="Wasserscheid J."/>
            <person name="Dewar K."/>
            <person name="Wiley G.B."/>
            <person name="Macmil S.L."/>
            <person name="Roe B.A."/>
            <person name="Zeller R.W."/>
            <person name="Hastings K.E."/>
            <person name="Lemaire P."/>
            <person name="Lindquist E."/>
            <person name="Endo T."/>
            <person name="Hotta K."/>
            <person name="Inaba K."/>
        </authorList>
    </citation>
    <scope>NUCLEOTIDE SEQUENCE [LARGE SCALE GENOMIC DNA]</scope>
    <source>
        <strain evidence="10">wild type</strain>
    </source>
</reference>
<dbReference type="GeneTree" id="ENSGT00940000164121"/>
<dbReference type="PROSITE" id="PS51154">
    <property type="entry name" value="MACRO"/>
    <property type="match status" value="1"/>
</dbReference>
<dbReference type="EMBL" id="EAAA01001959">
    <property type="status" value="NOT_ANNOTATED_CDS"/>
    <property type="molecule type" value="Genomic_DNA"/>
</dbReference>
<dbReference type="EMBL" id="EAAA01001960">
    <property type="status" value="NOT_ANNOTATED_CDS"/>
    <property type="molecule type" value="Genomic_DNA"/>
</dbReference>
<dbReference type="SUPFAM" id="SSF56399">
    <property type="entry name" value="ADP-ribosylation"/>
    <property type="match status" value="1"/>
</dbReference>
<keyword evidence="11" id="KW-1185">Reference proteome</keyword>
<evidence type="ECO:0000256" key="7">
    <source>
        <dbReference type="RuleBase" id="RU362114"/>
    </source>
</evidence>
<evidence type="ECO:0000256" key="1">
    <source>
        <dbReference type="ARBA" id="ARBA00004123"/>
    </source>
</evidence>
<evidence type="ECO:0000259" key="9">
    <source>
        <dbReference type="PROSITE" id="PS51154"/>
    </source>
</evidence>
<keyword evidence="3 7" id="KW-0808">Transferase</keyword>
<evidence type="ECO:0000256" key="2">
    <source>
        <dbReference type="ARBA" id="ARBA00022676"/>
    </source>
</evidence>
<sequence>TPVTRTLQEKMYQAYDFQFGQVVVQLVAGDIVKQECDVIVNSVDSSYNLNLGKISASIYKHVDKQVQQECHQNRIDGCDYFRLTSAGSLPCKWILHFVVPDDLQEMSDSFLQLLQYADSDALQAKTIAVPCLGMGNQRKKLESVILFFRDSIQCFTCFGSVKCIQYIKIIIQFVKLLYHAVKKNHATTKILTNLPKTWDLTGKPKYLNFVNPQSEEFKAIENRLATAVPTISDIKIERVQNESLYRLYSVKKQEVLLHLQSDRVAEMDLYHGSPNYETIAGTYFNRGYAGATGTLYGKGTYFATELQTAMKHCDRQDGYYTVILATVLTGNYTKGYGNMRDAGVNKDGVLYDSSVDNESNPKFFVVYHDASAYPKYVVTFT</sequence>
<dbReference type="PROSITE" id="PS51059">
    <property type="entry name" value="PARP_CATALYTIC"/>
    <property type="match status" value="1"/>
</dbReference>
<name>F6YBZ2_CIOIN</name>
<comment type="subcellular location">
    <subcellularLocation>
        <location evidence="1">Nucleus</location>
    </subcellularLocation>
</comment>
<keyword evidence="2 7" id="KW-0328">Glycosyltransferase</keyword>
<dbReference type="OMA" id="YHDASAY"/>
<dbReference type="InterPro" id="IPR012317">
    <property type="entry name" value="Poly(ADP-ribose)pol_cat_dom"/>
</dbReference>
<dbReference type="AlphaFoldDB" id="F6YBZ2"/>
<dbReference type="InterPro" id="IPR002589">
    <property type="entry name" value="Macro_dom"/>
</dbReference>
<reference evidence="11" key="1">
    <citation type="journal article" date="2002" name="Science">
        <title>The draft genome of Ciona intestinalis: insights into chordate and vertebrate origins.</title>
        <authorList>
            <person name="Dehal P."/>
            <person name="Satou Y."/>
            <person name="Campbell R.K."/>
            <person name="Chapman J."/>
            <person name="Degnan B."/>
            <person name="De Tomaso A."/>
            <person name="Davidson B."/>
            <person name="Di Gregorio A."/>
            <person name="Gelpke M."/>
            <person name="Goodstein D.M."/>
            <person name="Harafuji N."/>
            <person name="Hastings K.E."/>
            <person name="Ho I."/>
            <person name="Hotta K."/>
            <person name="Huang W."/>
            <person name="Kawashima T."/>
            <person name="Lemaire P."/>
            <person name="Martinez D."/>
            <person name="Meinertzhagen I.A."/>
            <person name="Necula S."/>
            <person name="Nonaka M."/>
            <person name="Putnam N."/>
            <person name="Rash S."/>
            <person name="Saiga H."/>
            <person name="Satake M."/>
            <person name="Terry A."/>
            <person name="Yamada L."/>
            <person name="Wang H.G."/>
            <person name="Awazu S."/>
            <person name="Azumi K."/>
            <person name="Boore J."/>
            <person name="Branno M."/>
            <person name="Chin-Bow S."/>
            <person name="DeSantis R."/>
            <person name="Doyle S."/>
            <person name="Francino P."/>
            <person name="Keys D.N."/>
            <person name="Haga S."/>
            <person name="Hayashi H."/>
            <person name="Hino K."/>
            <person name="Imai K.S."/>
            <person name="Inaba K."/>
            <person name="Kano S."/>
            <person name="Kobayashi K."/>
            <person name="Kobayashi M."/>
            <person name="Lee B.I."/>
            <person name="Makabe K.W."/>
            <person name="Manohar C."/>
            <person name="Matassi G."/>
            <person name="Medina M."/>
            <person name="Mochizuki Y."/>
            <person name="Mount S."/>
            <person name="Morishita T."/>
            <person name="Miura S."/>
            <person name="Nakayama A."/>
            <person name="Nishizaka S."/>
            <person name="Nomoto H."/>
            <person name="Ohta F."/>
            <person name="Oishi K."/>
            <person name="Rigoutsos I."/>
            <person name="Sano M."/>
            <person name="Sasaki A."/>
            <person name="Sasakura Y."/>
            <person name="Shoguchi E."/>
            <person name="Shin-i T."/>
            <person name="Spagnuolo A."/>
            <person name="Stainier D."/>
            <person name="Suzuki M.M."/>
            <person name="Tassy O."/>
            <person name="Takatori N."/>
            <person name="Tokuoka M."/>
            <person name="Yagi K."/>
            <person name="Yoshizaki F."/>
            <person name="Wada S."/>
            <person name="Zhang C."/>
            <person name="Hyatt P.D."/>
            <person name="Larimer F."/>
            <person name="Detter C."/>
            <person name="Doggett N."/>
            <person name="Glavina T."/>
            <person name="Hawkins T."/>
            <person name="Richardson P."/>
            <person name="Lucas S."/>
            <person name="Kohara Y."/>
            <person name="Levine M."/>
            <person name="Satoh N."/>
            <person name="Rokhsar D.S."/>
        </authorList>
    </citation>
    <scope>NUCLEOTIDE SEQUENCE [LARGE SCALE GENOMIC DNA]</scope>
</reference>
<evidence type="ECO:0000256" key="5">
    <source>
        <dbReference type="ARBA" id="ARBA00023242"/>
    </source>
</evidence>
<evidence type="ECO:0000256" key="3">
    <source>
        <dbReference type="ARBA" id="ARBA00022679"/>
    </source>
</evidence>
<dbReference type="GO" id="GO:0003714">
    <property type="term" value="F:transcription corepressor activity"/>
    <property type="evidence" value="ECO:0000318"/>
    <property type="project" value="GO_Central"/>
</dbReference>
<keyword evidence="4 7" id="KW-0520">NAD</keyword>
<feature type="domain" description="Macro" evidence="9">
    <location>
        <begin position="11"/>
        <end position="228"/>
    </location>
</feature>
<dbReference type="STRING" id="7719.ENSCINP00000024846"/>
<evidence type="ECO:0000256" key="6">
    <source>
        <dbReference type="ARBA" id="ARBA00024347"/>
    </source>
</evidence>
<dbReference type="HOGENOM" id="CLU_012160_2_0_1"/>
<dbReference type="EC" id="2.4.2.-" evidence="7"/>
<evidence type="ECO:0000259" key="8">
    <source>
        <dbReference type="PROSITE" id="PS51059"/>
    </source>
</evidence>